<dbReference type="HOGENOM" id="CLU_1235220_0_0_1"/>
<dbReference type="InParanoid" id="E5A3Y2"/>
<gene>
    <name evidence="1" type="ORF">LEMA_P097360.1</name>
</gene>
<proteinExistence type="predicted"/>
<evidence type="ECO:0000313" key="2">
    <source>
        <dbReference type="Proteomes" id="UP000002668"/>
    </source>
</evidence>
<accession>E5A3Y2</accession>
<protein>
    <submittedName>
        <fullName evidence="1">Predicted protein</fullName>
    </submittedName>
</protein>
<dbReference type="VEuPathDB" id="FungiDB:LEMA_P097360.1"/>
<reference evidence="2" key="1">
    <citation type="journal article" date="2011" name="Nat. Commun.">
        <title>Effector diversification within compartments of the Leptosphaeria maculans genome affected by Repeat-Induced Point mutations.</title>
        <authorList>
            <person name="Rouxel T."/>
            <person name="Grandaubert J."/>
            <person name="Hane J.K."/>
            <person name="Hoede C."/>
            <person name="van de Wouw A.P."/>
            <person name="Couloux A."/>
            <person name="Dominguez V."/>
            <person name="Anthouard V."/>
            <person name="Bally P."/>
            <person name="Bourras S."/>
            <person name="Cozijnsen A.J."/>
            <person name="Ciuffetti L.M."/>
            <person name="Degrave A."/>
            <person name="Dilmaghani A."/>
            <person name="Duret L."/>
            <person name="Fudal I."/>
            <person name="Goodwin S.B."/>
            <person name="Gout L."/>
            <person name="Glaser N."/>
            <person name="Linglin J."/>
            <person name="Kema G.H.J."/>
            <person name="Lapalu N."/>
            <person name="Lawrence C.B."/>
            <person name="May K."/>
            <person name="Meyer M."/>
            <person name="Ollivier B."/>
            <person name="Poulain J."/>
            <person name="Schoch C.L."/>
            <person name="Simon A."/>
            <person name="Spatafora J.W."/>
            <person name="Stachowiak A."/>
            <person name="Turgeon B.G."/>
            <person name="Tyler B.M."/>
            <person name="Vincent D."/>
            <person name="Weissenbach J."/>
            <person name="Amselem J."/>
            <person name="Quesneville H."/>
            <person name="Oliver R.P."/>
            <person name="Wincker P."/>
            <person name="Balesdent M.-H."/>
            <person name="Howlett B.J."/>
        </authorList>
    </citation>
    <scope>NUCLEOTIDE SEQUENCE [LARGE SCALE GENOMIC DNA]</scope>
    <source>
        <strain evidence="2">JN3 / isolate v23.1.3 / race Av1-4-5-6-7-8</strain>
    </source>
</reference>
<keyword evidence="2" id="KW-1185">Reference proteome</keyword>
<evidence type="ECO:0000313" key="1">
    <source>
        <dbReference type="EMBL" id="CBX98327.1"/>
    </source>
</evidence>
<organism evidence="2">
    <name type="scientific">Leptosphaeria maculans (strain JN3 / isolate v23.1.3 / race Av1-4-5-6-7-8)</name>
    <name type="common">Blackleg fungus</name>
    <name type="synonym">Phoma lingam</name>
    <dbReference type="NCBI Taxonomy" id="985895"/>
    <lineage>
        <taxon>Eukaryota</taxon>
        <taxon>Fungi</taxon>
        <taxon>Dikarya</taxon>
        <taxon>Ascomycota</taxon>
        <taxon>Pezizomycotina</taxon>
        <taxon>Dothideomycetes</taxon>
        <taxon>Pleosporomycetidae</taxon>
        <taxon>Pleosporales</taxon>
        <taxon>Pleosporineae</taxon>
        <taxon>Leptosphaeriaceae</taxon>
        <taxon>Plenodomus</taxon>
        <taxon>Plenodomus lingam/Leptosphaeria maculans species complex</taxon>
    </lineage>
</organism>
<sequence>MQPHLKQELVQLHHHDNDGYGNLTHRMENEEDDQFDCDLTILDFLVYKATGLVFEWRSSSDPFHSDLPSALVNMTADWRTFLAHKHHGRHLTPKAAFRSRLLQFALVFTHRLHHVQTWTTPDSLAALHAQNQARAEYWSQRTAHPQPFPPSFTSSQDFPHTYSTAVSVCALASMEGSAFWYDKACGAHEAKTGILGSICWLTNLYLSDLDISSAPIAAFVPIQL</sequence>
<dbReference type="AlphaFoldDB" id="E5A3Y2"/>
<dbReference type="eggNOG" id="ENOG502SFV6">
    <property type="taxonomic scope" value="Eukaryota"/>
</dbReference>
<dbReference type="Proteomes" id="UP000002668">
    <property type="component" value="Genome"/>
</dbReference>
<name>E5A3Y2_LEPMJ</name>
<dbReference type="EMBL" id="FP929133">
    <property type="protein sequence ID" value="CBX98327.1"/>
    <property type="molecule type" value="Genomic_DNA"/>
</dbReference>
<dbReference type="OrthoDB" id="4149149at2759"/>